<comment type="function">
    <text evidence="1 8">Reversible hydration of carbon dioxide.</text>
</comment>
<dbReference type="PANTHER" id="PTHR18952:SF265">
    <property type="entry name" value="CARBONIC ANHYDRASE"/>
    <property type="match status" value="1"/>
</dbReference>
<dbReference type="RefSeq" id="XP_022664826.1">
    <property type="nucleotide sequence ID" value="XM_022809091.1"/>
</dbReference>
<evidence type="ECO:0000259" key="9">
    <source>
        <dbReference type="PROSITE" id="PS51144"/>
    </source>
</evidence>
<dbReference type="InterPro" id="IPR023561">
    <property type="entry name" value="Carbonic_anhydrase_a-class"/>
</dbReference>
<evidence type="ECO:0000256" key="6">
    <source>
        <dbReference type="ARBA" id="ARBA00023239"/>
    </source>
</evidence>
<dbReference type="Gene3D" id="3.10.200.10">
    <property type="entry name" value="Alpha carbonic anhydrase"/>
    <property type="match status" value="1"/>
</dbReference>
<dbReference type="SUPFAM" id="SSF51069">
    <property type="entry name" value="Carbonic anhydrase"/>
    <property type="match status" value="1"/>
</dbReference>
<comment type="cofactor">
    <cofactor evidence="8">
        <name>Zn(2+)</name>
        <dbReference type="ChEBI" id="CHEBI:29105"/>
    </cofactor>
</comment>
<dbReference type="PROSITE" id="PS00162">
    <property type="entry name" value="ALPHA_CA_1"/>
    <property type="match status" value="1"/>
</dbReference>
<dbReference type="InterPro" id="IPR018338">
    <property type="entry name" value="Carbonic_anhydrase_a-class_CS"/>
</dbReference>
<dbReference type="EnsemblMetazoa" id="XM_022809091">
    <property type="protein sequence ID" value="XP_022664826"/>
    <property type="gene ID" value="LOC111251933"/>
</dbReference>
<accession>A0A7M7KCC6</accession>
<keyword evidence="4 8" id="KW-0479">Metal-binding</keyword>
<sequence>MSQNTSRRAQDIVDFRLLQQFCDEMTPLGIVICVLLMSVEDMAYREIGGYTYGRDWGYESEIAPQSWRRKFKNCAGKRQSPINIEVSKVVVNSSLGRILLHGFKDKRVYTVKNIGSTVLVLPASADPPIKLVSENGEERYHFHSLHFHWTSEHAINSQYYSLEAHFVLYNEKYNNMANAIKYQDGLEVVSTMFALSPYSMNPRLRVLMDAVAHVLEPDFSVNVTMALEDILPAYISAYFRYPGSLTVPTCDEVVTWTMFYPPNYIGLYQLKLFRFLHRLAINSKLDSWRKLNNRRPLQSLNGRAVQMYATSYAPLYAG</sequence>
<dbReference type="InterPro" id="IPR036398">
    <property type="entry name" value="CA_dom_sf"/>
</dbReference>
<comment type="similarity">
    <text evidence="2 8">Belongs to the alpha-carbonic anhydrase family.</text>
</comment>
<dbReference type="Pfam" id="PF00194">
    <property type="entry name" value="Carb_anhydrase"/>
    <property type="match status" value="1"/>
</dbReference>
<evidence type="ECO:0000313" key="11">
    <source>
        <dbReference type="Proteomes" id="UP000594260"/>
    </source>
</evidence>
<organism evidence="10 11">
    <name type="scientific">Varroa destructor</name>
    <name type="common">Honeybee mite</name>
    <dbReference type="NCBI Taxonomy" id="109461"/>
    <lineage>
        <taxon>Eukaryota</taxon>
        <taxon>Metazoa</taxon>
        <taxon>Ecdysozoa</taxon>
        <taxon>Arthropoda</taxon>
        <taxon>Chelicerata</taxon>
        <taxon>Arachnida</taxon>
        <taxon>Acari</taxon>
        <taxon>Parasitiformes</taxon>
        <taxon>Mesostigmata</taxon>
        <taxon>Gamasina</taxon>
        <taxon>Dermanyssoidea</taxon>
        <taxon>Varroidae</taxon>
        <taxon>Varroa</taxon>
    </lineage>
</organism>
<dbReference type="PROSITE" id="PS51144">
    <property type="entry name" value="ALPHA_CA_2"/>
    <property type="match status" value="1"/>
</dbReference>
<evidence type="ECO:0000256" key="2">
    <source>
        <dbReference type="ARBA" id="ARBA00010718"/>
    </source>
</evidence>
<dbReference type="GO" id="GO:0008270">
    <property type="term" value="F:zinc ion binding"/>
    <property type="evidence" value="ECO:0007669"/>
    <property type="project" value="UniProtKB-UniRule"/>
</dbReference>
<reference evidence="10" key="1">
    <citation type="submission" date="2021-01" db="UniProtKB">
        <authorList>
            <consortium name="EnsemblMetazoa"/>
        </authorList>
    </citation>
    <scope>IDENTIFICATION</scope>
</reference>
<evidence type="ECO:0000256" key="1">
    <source>
        <dbReference type="ARBA" id="ARBA00002904"/>
    </source>
</evidence>
<dbReference type="InterPro" id="IPR001148">
    <property type="entry name" value="CA_dom"/>
</dbReference>
<keyword evidence="11" id="KW-1185">Reference proteome</keyword>
<dbReference type="GO" id="GO:0004089">
    <property type="term" value="F:carbonate dehydratase activity"/>
    <property type="evidence" value="ECO:0007669"/>
    <property type="project" value="UniProtKB-UniRule"/>
</dbReference>
<evidence type="ECO:0000256" key="7">
    <source>
        <dbReference type="ARBA" id="ARBA00048348"/>
    </source>
</evidence>
<keyword evidence="5 8" id="KW-0862">Zinc</keyword>
<dbReference type="AlphaFoldDB" id="A0A7M7KCC6"/>
<evidence type="ECO:0000313" key="10">
    <source>
        <dbReference type="EnsemblMetazoa" id="XP_022664826"/>
    </source>
</evidence>
<evidence type="ECO:0000256" key="8">
    <source>
        <dbReference type="RuleBase" id="RU367011"/>
    </source>
</evidence>
<proteinExistence type="inferred from homology"/>
<feature type="domain" description="Alpha-carbonic anhydrase" evidence="9">
    <location>
        <begin position="54"/>
        <end position="309"/>
    </location>
</feature>
<evidence type="ECO:0000256" key="5">
    <source>
        <dbReference type="ARBA" id="ARBA00022833"/>
    </source>
</evidence>
<dbReference type="Proteomes" id="UP000594260">
    <property type="component" value="Unplaced"/>
</dbReference>
<dbReference type="CDD" id="cd00326">
    <property type="entry name" value="alpha_CA"/>
    <property type="match status" value="1"/>
</dbReference>
<keyword evidence="6 8" id="KW-0456">Lyase</keyword>
<dbReference type="GeneID" id="111251933"/>
<evidence type="ECO:0000256" key="4">
    <source>
        <dbReference type="ARBA" id="ARBA00022723"/>
    </source>
</evidence>
<name>A0A7M7KCC6_VARDE</name>
<dbReference type="SMART" id="SM01057">
    <property type="entry name" value="Carb_anhydrase"/>
    <property type="match status" value="1"/>
</dbReference>
<comment type="catalytic activity">
    <reaction evidence="7 8">
        <text>hydrogencarbonate + H(+) = CO2 + H2O</text>
        <dbReference type="Rhea" id="RHEA:10748"/>
        <dbReference type="ChEBI" id="CHEBI:15377"/>
        <dbReference type="ChEBI" id="CHEBI:15378"/>
        <dbReference type="ChEBI" id="CHEBI:16526"/>
        <dbReference type="ChEBI" id="CHEBI:17544"/>
        <dbReference type="EC" id="4.2.1.1"/>
    </reaction>
</comment>
<dbReference type="EC" id="4.2.1.1" evidence="3 8"/>
<evidence type="ECO:0000256" key="3">
    <source>
        <dbReference type="ARBA" id="ARBA00012925"/>
    </source>
</evidence>
<protein>
    <recommendedName>
        <fullName evidence="3 8">Carbonic anhydrase</fullName>
        <ecNumber evidence="3 8">4.2.1.1</ecNumber>
    </recommendedName>
</protein>
<dbReference type="PANTHER" id="PTHR18952">
    <property type="entry name" value="CARBONIC ANHYDRASE"/>
    <property type="match status" value="1"/>
</dbReference>